<dbReference type="PANTHER" id="PTHR42948:SF1">
    <property type="entry name" value="TRANSPORTER"/>
    <property type="match status" value="1"/>
</dbReference>
<feature type="transmembrane region" description="Helical" evidence="7">
    <location>
        <begin position="179"/>
        <end position="201"/>
    </location>
</feature>
<dbReference type="EMBL" id="SLWK01000002">
    <property type="protein sequence ID" value="TCO09784.1"/>
    <property type="molecule type" value="Genomic_DNA"/>
</dbReference>
<feature type="transmembrane region" description="Helical" evidence="7">
    <location>
        <begin position="353"/>
        <end position="376"/>
    </location>
</feature>
<feature type="transmembrane region" description="Helical" evidence="7">
    <location>
        <begin position="147"/>
        <end position="167"/>
    </location>
</feature>
<dbReference type="RefSeq" id="WP_132432578.1">
    <property type="nucleotide sequence ID" value="NZ_SLWK01000002.1"/>
</dbReference>
<feature type="transmembrane region" description="Helical" evidence="7">
    <location>
        <begin position="46"/>
        <end position="70"/>
    </location>
</feature>
<dbReference type="AlphaFoldDB" id="A0A4R2GLD0"/>
<name>A0A4R2GLD0_9BACT</name>
<dbReference type="PROSITE" id="PS00610">
    <property type="entry name" value="NA_NEUROTRAN_SYMP_1"/>
    <property type="match status" value="1"/>
</dbReference>
<feature type="transmembrane region" description="Helical" evidence="7">
    <location>
        <begin position="382"/>
        <end position="400"/>
    </location>
</feature>
<protein>
    <recommendedName>
        <fullName evidence="6">Transporter</fullName>
    </recommendedName>
</protein>
<accession>A0A4R2GLD0</accession>
<keyword evidence="3 6" id="KW-0812">Transmembrane</keyword>
<evidence type="ECO:0000313" key="9">
    <source>
        <dbReference type="Proteomes" id="UP000295221"/>
    </source>
</evidence>
<dbReference type="Pfam" id="PF00209">
    <property type="entry name" value="SNF"/>
    <property type="match status" value="2"/>
</dbReference>
<evidence type="ECO:0000256" key="5">
    <source>
        <dbReference type="ARBA" id="ARBA00023136"/>
    </source>
</evidence>
<dbReference type="PROSITE" id="PS50267">
    <property type="entry name" value="NA_NEUROTRAN_SYMP_3"/>
    <property type="match status" value="1"/>
</dbReference>
<dbReference type="NCBIfam" id="NF037979">
    <property type="entry name" value="Na_transp"/>
    <property type="match status" value="1"/>
</dbReference>
<keyword evidence="9" id="KW-1185">Reference proteome</keyword>
<feature type="transmembrane region" description="Helical" evidence="7">
    <location>
        <begin position="221"/>
        <end position="245"/>
    </location>
</feature>
<comment type="similarity">
    <text evidence="6">Belongs to the sodium:neurotransmitter symporter (SNF) (TC 2.A.22) family.</text>
</comment>
<evidence type="ECO:0000313" key="8">
    <source>
        <dbReference type="EMBL" id="TCO09784.1"/>
    </source>
</evidence>
<feature type="transmembrane region" description="Helical" evidence="7">
    <location>
        <begin position="90"/>
        <end position="112"/>
    </location>
</feature>
<evidence type="ECO:0000256" key="1">
    <source>
        <dbReference type="ARBA" id="ARBA00004141"/>
    </source>
</evidence>
<proteinExistence type="inferred from homology"/>
<reference evidence="8 9" key="1">
    <citation type="submission" date="2019-03" db="EMBL/GenBank/DDBJ databases">
        <title>Genomic Encyclopedia of Type Strains, Phase IV (KMG-IV): sequencing the most valuable type-strain genomes for metagenomic binning, comparative biology and taxonomic classification.</title>
        <authorList>
            <person name="Goeker M."/>
        </authorList>
    </citation>
    <scope>NUCLEOTIDE SEQUENCE [LARGE SCALE GENOMIC DNA]</scope>
    <source>
        <strain evidence="8 9">DSM 24179</strain>
    </source>
</reference>
<dbReference type="Gene3D" id="1.20.1740.10">
    <property type="entry name" value="Amino acid/polyamine transporter I"/>
    <property type="match status" value="1"/>
</dbReference>
<feature type="transmembrane region" description="Helical" evidence="7">
    <location>
        <begin position="421"/>
        <end position="445"/>
    </location>
</feature>
<keyword evidence="5 7" id="KW-0472">Membrane</keyword>
<dbReference type="SUPFAM" id="SSF161070">
    <property type="entry name" value="SNF-like"/>
    <property type="match status" value="1"/>
</dbReference>
<evidence type="ECO:0000256" key="6">
    <source>
        <dbReference type="RuleBase" id="RU003732"/>
    </source>
</evidence>
<dbReference type="InterPro" id="IPR000175">
    <property type="entry name" value="Na/ntran_symport"/>
</dbReference>
<feature type="transmembrane region" description="Helical" evidence="7">
    <location>
        <begin position="311"/>
        <end position="341"/>
    </location>
</feature>
<organism evidence="8 9">
    <name type="scientific">Natronoflexus pectinivorans</name>
    <dbReference type="NCBI Taxonomy" id="682526"/>
    <lineage>
        <taxon>Bacteria</taxon>
        <taxon>Pseudomonadati</taxon>
        <taxon>Bacteroidota</taxon>
        <taxon>Bacteroidia</taxon>
        <taxon>Marinilabiliales</taxon>
        <taxon>Marinilabiliaceae</taxon>
        <taxon>Natronoflexus</taxon>
    </lineage>
</organism>
<dbReference type="InterPro" id="IPR047218">
    <property type="entry name" value="YocR/YhdH-like"/>
</dbReference>
<evidence type="ECO:0000256" key="2">
    <source>
        <dbReference type="ARBA" id="ARBA00022448"/>
    </source>
</evidence>
<dbReference type="InterPro" id="IPR037272">
    <property type="entry name" value="SNS_sf"/>
</dbReference>
<keyword evidence="4 7" id="KW-1133">Transmembrane helix</keyword>
<evidence type="ECO:0000256" key="4">
    <source>
        <dbReference type="ARBA" id="ARBA00022989"/>
    </source>
</evidence>
<sequence>MTKLDQTNKRDNFTGLFGVIAAAAGSAIGLGNIWRFPYVLGDNGGGAFLLLYLGFIITICVPVMLSELLIGRKAQLSIFGAFRKLAPGSLWWIIGLMGVAASFMILSFYAVVAGWTLEYAFFALKNHFAGMTPAELKHTFDYLTGSTWRPVVFMLIFMFITAIIVQSGIKKGIERYTKILMPLLLVIILVLCVRSLTLDGASAGLEFLFKPDFSAITTNTVMMALGQAFFSLSLGMGVMATYGSYIKKRESLGKTAVFVTITDVFIAILAGIAIFPAVFAFGLQPGQESLEGPGLVFMILPGIFNQMAGGYFFSVLFFFLLVIAALTSSISLMEVVVAYFVEELKIKRVKATWIAAASMSFLSALSAVDGRIFNFFENTSSNILLPLGGLLIVIFVGWFLGKKIVREELEADGRVAFYFRLFVPAIRFLAPIAIAMVFLNALGIIRF</sequence>
<comment type="subcellular location">
    <subcellularLocation>
        <location evidence="1">Membrane</location>
        <topology evidence="1">Multi-pass membrane protein</topology>
    </subcellularLocation>
</comment>
<feature type="transmembrane region" description="Helical" evidence="7">
    <location>
        <begin position="257"/>
        <end position="283"/>
    </location>
</feature>
<keyword evidence="2 6" id="KW-0813">Transport</keyword>
<feature type="transmembrane region" description="Helical" evidence="7">
    <location>
        <begin position="12"/>
        <end position="34"/>
    </location>
</feature>
<dbReference type="OrthoDB" id="9762833at2"/>
<evidence type="ECO:0000256" key="3">
    <source>
        <dbReference type="ARBA" id="ARBA00022692"/>
    </source>
</evidence>
<keyword evidence="6" id="KW-0769">Symport</keyword>
<dbReference type="PANTHER" id="PTHR42948">
    <property type="entry name" value="TRANSPORTER"/>
    <property type="match status" value="1"/>
</dbReference>
<comment type="caution">
    <text evidence="8">The sequence shown here is derived from an EMBL/GenBank/DDBJ whole genome shotgun (WGS) entry which is preliminary data.</text>
</comment>
<dbReference type="Proteomes" id="UP000295221">
    <property type="component" value="Unassembled WGS sequence"/>
</dbReference>
<gene>
    <name evidence="8" type="ORF">EV194_102210</name>
</gene>
<dbReference type="GO" id="GO:0016020">
    <property type="term" value="C:membrane"/>
    <property type="evidence" value="ECO:0007669"/>
    <property type="project" value="UniProtKB-SubCell"/>
</dbReference>
<evidence type="ECO:0000256" key="7">
    <source>
        <dbReference type="SAM" id="Phobius"/>
    </source>
</evidence>
<dbReference type="CDD" id="cd10336">
    <property type="entry name" value="SLC6sbd_Tyt1-Like"/>
    <property type="match status" value="1"/>
</dbReference>
<dbReference type="GO" id="GO:0015293">
    <property type="term" value="F:symporter activity"/>
    <property type="evidence" value="ECO:0007669"/>
    <property type="project" value="UniProtKB-KW"/>
</dbReference>
<dbReference type="PRINTS" id="PR00176">
    <property type="entry name" value="NANEUSMPORT"/>
</dbReference>